<organism evidence="1">
    <name type="scientific">Anguilla anguilla</name>
    <name type="common">European freshwater eel</name>
    <name type="synonym">Muraena anguilla</name>
    <dbReference type="NCBI Taxonomy" id="7936"/>
    <lineage>
        <taxon>Eukaryota</taxon>
        <taxon>Metazoa</taxon>
        <taxon>Chordata</taxon>
        <taxon>Craniata</taxon>
        <taxon>Vertebrata</taxon>
        <taxon>Euteleostomi</taxon>
        <taxon>Actinopterygii</taxon>
        <taxon>Neopterygii</taxon>
        <taxon>Teleostei</taxon>
        <taxon>Anguilliformes</taxon>
        <taxon>Anguillidae</taxon>
        <taxon>Anguilla</taxon>
    </lineage>
</organism>
<reference evidence="1" key="1">
    <citation type="submission" date="2014-11" db="EMBL/GenBank/DDBJ databases">
        <authorList>
            <person name="Amaro Gonzalez C."/>
        </authorList>
    </citation>
    <scope>NUCLEOTIDE SEQUENCE</scope>
</reference>
<sequence length="53" mass="5969">MPGMLRISLRISFNVAAVFYDAFNAVFARYCLCVGVLGPSVPFKIRDREERAT</sequence>
<dbReference type="AlphaFoldDB" id="A0A0E9UU31"/>
<reference evidence="1" key="2">
    <citation type="journal article" date="2015" name="Fish Shellfish Immunol.">
        <title>Early steps in the European eel (Anguilla anguilla)-Vibrio vulnificus interaction in the gills: Role of the RtxA13 toxin.</title>
        <authorList>
            <person name="Callol A."/>
            <person name="Pajuelo D."/>
            <person name="Ebbesson L."/>
            <person name="Teles M."/>
            <person name="MacKenzie S."/>
            <person name="Amaro C."/>
        </authorList>
    </citation>
    <scope>NUCLEOTIDE SEQUENCE</scope>
</reference>
<name>A0A0E9UU31_ANGAN</name>
<accession>A0A0E9UU31</accession>
<proteinExistence type="predicted"/>
<protein>
    <submittedName>
        <fullName evidence="1">Uncharacterized protein</fullName>
    </submittedName>
</protein>
<dbReference type="EMBL" id="GBXM01039331">
    <property type="protein sequence ID" value="JAH69246.1"/>
    <property type="molecule type" value="Transcribed_RNA"/>
</dbReference>
<evidence type="ECO:0000313" key="1">
    <source>
        <dbReference type="EMBL" id="JAH69246.1"/>
    </source>
</evidence>